<feature type="binding site" evidence="2">
    <location>
        <position position="241"/>
    </location>
    <ligand>
        <name>Mg(2+)</name>
        <dbReference type="ChEBI" id="CHEBI:18420"/>
        <label>5</label>
    </ligand>
</feature>
<dbReference type="OrthoDB" id="9802811at2"/>
<keyword evidence="2" id="KW-0808">Transferase</keyword>
<comment type="function">
    <text evidence="2">Catalyzes the ATP-dependent phosphorylation of thiamine-monophosphate (TMP) to form thiamine-pyrophosphate (TPP), the active form of vitamin B1.</text>
</comment>
<evidence type="ECO:0000256" key="1">
    <source>
        <dbReference type="ARBA" id="ARBA00022977"/>
    </source>
</evidence>
<sequence length="354" mass="38756">MLEDKAPQKTDIASLGEFGLISHLTQYFTITQNSTVKGVGDDCAVLDAKGLKTLVTTDLLVEGIHFNLSYMPLKHLGYKAVMVNLSDVYAMNAEASQITVSIALSNRFPLEAVEELYSGIQLACEKYNVDLVGGDTTSSTKGLLISVTAIGHAEDDKITYRNTAKENDLLVVTGDLGAAYLGFQVLEREKQVFEVDPNNQPDLDEYTYLIERQLKPEARKDIVKILHDLEVVPTSMIDISDGLSSEAIHICQQSKVGCNIYEDKLPLDPQVISTCEEFDLNSTTVALNGGEDYELLFTIAQSDFDKIKGNPHLTVIGHMTDEASGMNLITRGSNQSVPLTAQGWNALLDQNTDS</sequence>
<feature type="binding site" evidence="2">
    <location>
        <position position="87"/>
    </location>
    <ligand>
        <name>Mg(2+)</name>
        <dbReference type="ChEBI" id="CHEBI:18420"/>
        <label>4</label>
    </ligand>
</feature>
<dbReference type="UniPathway" id="UPA00060">
    <property type="reaction ID" value="UER00142"/>
</dbReference>
<dbReference type="CDD" id="cd02194">
    <property type="entry name" value="ThiL"/>
    <property type="match status" value="1"/>
</dbReference>
<feature type="binding site" evidence="2">
    <location>
        <begin position="134"/>
        <end position="135"/>
    </location>
    <ligand>
        <name>ATP</name>
        <dbReference type="ChEBI" id="CHEBI:30616"/>
    </ligand>
</feature>
<feature type="binding site" evidence="2">
    <location>
        <position position="42"/>
    </location>
    <ligand>
        <name>Mg(2+)</name>
        <dbReference type="ChEBI" id="CHEBI:18420"/>
        <label>4</label>
    </ligand>
</feature>
<feature type="binding site" evidence="2">
    <location>
        <position position="240"/>
    </location>
    <ligand>
        <name>ATP</name>
        <dbReference type="ChEBI" id="CHEBI:30616"/>
    </ligand>
</feature>
<keyword evidence="5" id="KW-1185">Reference proteome</keyword>
<dbReference type="GO" id="GO:0009229">
    <property type="term" value="P:thiamine diphosphate biosynthetic process"/>
    <property type="evidence" value="ECO:0007669"/>
    <property type="project" value="UniProtKB-UniRule"/>
</dbReference>
<evidence type="ECO:0000313" key="4">
    <source>
        <dbReference type="EMBL" id="ANW97206.1"/>
    </source>
</evidence>
<evidence type="ECO:0000256" key="2">
    <source>
        <dbReference type="HAMAP-Rule" id="MF_02128"/>
    </source>
</evidence>
<feature type="binding site" evidence="2">
    <location>
        <position position="65"/>
    </location>
    <ligand>
        <name>substrate</name>
    </ligand>
</feature>
<dbReference type="Proteomes" id="UP000092967">
    <property type="component" value="Chromosome"/>
</dbReference>
<dbReference type="SUPFAM" id="SSF55326">
    <property type="entry name" value="PurM N-terminal domain-like"/>
    <property type="match status" value="1"/>
</dbReference>
<keyword evidence="2 4" id="KW-0418">Kinase</keyword>
<feature type="binding site" evidence="2">
    <location>
        <position position="87"/>
    </location>
    <ligand>
        <name>Mg(2+)</name>
        <dbReference type="ChEBI" id="CHEBI:18420"/>
        <label>3</label>
    </ligand>
</feature>
<feature type="binding site" evidence="2">
    <location>
        <position position="56"/>
    </location>
    <ligand>
        <name>Mg(2+)</name>
        <dbReference type="ChEBI" id="CHEBI:18420"/>
        <label>4</label>
    </ligand>
</feature>
<comment type="pathway">
    <text evidence="2">Cofactor biosynthesis; thiamine diphosphate biosynthesis; thiamine diphosphate from thiamine phosphate: step 1/1.</text>
</comment>
<feature type="binding site" evidence="2">
    <location>
        <position position="291"/>
    </location>
    <ligand>
        <name>substrate</name>
    </ligand>
</feature>
<comment type="similarity">
    <text evidence="2">Belongs to the thiamine-monophosphate kinase family.</text>
</comment>
<name>A0A1B1Y8W9_9FLAO</name>
<dbReference type="InterPro" id="IPR016188">
    <property type="entry name" value="PurM-like_N"/>
</dbReference>
<dbReference type="AlphaFoldDB" id="A0A1B1Y8W9"/>
<keyword evidence="2" id="KW-0460">Magnesium</keyword>
<dbReference type="InterPro" id="IPR006283">
    <property type="entry name" value="ThiL-like"/>
</dbReference>
<feature type="domain" description="PurM-like N-terminal" evidence="3">
    <location>
        <begin position="40"/>
        <end position="152"/>
    </location>
</feature>
<feature type="binding site" evidence="2">
    <location>
        <position position="161"/>
    </location>
    <ligand>
        <name>ATP</name>
        <dbReference type="ChEBI" id="CHEBI:30616"/>
    </ligand>
</feature>
<accession>A0A1B1Y8W9</accession>
<dbReference type="GO" id="GO:0005524">
    <property type="term" value="F:ATP binding"/>
    <property type="evidence" value="ECO:0007669"/>
    <property type="project" value="UniProtKB-UniRule"/>
</dbReference>
<dbReference type="InterPro" id="IPR036921">
    <property type="entry name" value="PurM-like_N_sf"/>
</dbReference>
<dbReference type="EC" id="2.7.4.16" evidence="2"/>
<protein>
    <recommendedName>
        <fullName evidence="2">Thiamine-monophosphate kinase</fullName>
        <shortName evidence="2">TMP kinase</shortName>
        <shortName evidence="2">Thiamine-phosphate kinase</shortName>
        <ecNumber evidence="2">2.7.4.16</ecNumber>
    </recommendedName>
</protein>
<dbReference type="PANTHER" id="PTHR30270">
    <property type="entry name" value="THIAMINE-MONOPHOSPHATE KINASE"/>
    <property type="match status" value="1"/>
</dbReference>
<dbReference type="PANTHER" id="PTHR30270:SF0">
    <property type="entry name" value="THIAMINE-MONOPHOSPHATE KINASE"/>
    <property type="match status" value="1"/>
</dbReference>
<keyword evidence="2" id="KW-0547">Nucleotide-binding</keyword>
<dbReference type="NCBIfam" id="TIGR01379">
    <property type="entry name" value="thiL"/>
    <property type="match status" value="1"/>
</dbReference>
<keyword evidence="2" id="KW-0479">Metal-binding</keyword>
<proteinExistence type="inferred from homology"/>
<feature type="binding site" evidence="2">
    <location>
        <position position="58"/>
    </location>
    <ligand>
        <name>Mg(2+)</name>
        <dbReference type="ChEBI" id="CHEBI:18420"/>
        <label>1</label>
    </ligand>
</feature>
<dbReference type="Gene3D" id="3.30.1330.10">
    <property type="entry name" value="PurM-like, N-terminal domain"/>
    <property type="match status" value="1"/>
</dbReference>
<evidence type="ECO:0000259" key="3">
    <source>
        <dbReference type="Pfam" id="PF00586"/>
    </source>
</evidence>
<feature type="binding site" evidence="2">
    <location>
        <position position="135"/>
    </location>
    <ligand>
        <name>Mg(2+)</name>
        <dbReference type="ChEBI" id="CHEBI:18420"/>
        <label>1</label>
    </ligand>
</feature>
<dbReference type="GO" id="GO:0009030">
    <property type="term" value="F:thiamine-phosphate kinase activity"/>
    <property type="evidence" value="ECO:0007669"/>
    <property type="project" value="UniProtKB-UniRule"/>
</dbReference>
<dbReference type="Pfam" id="PF00586">
    <property type="entry name" value="AIRS"/>
    <property type="match status" value="1"/>
</dbReference>
<dbReference type="InterPro" id="IPR036676">
    <property type="entry name" value="PurM-like_C_sf"/>
</dbReference>
<dbReference type="HAMAP" id="MF_02128">
    <property type="entry name" value="TMP_kinase"/>
    <property type="match status" value="1"/>
</dbReference>
<comment type="miscellaneous">
    <text evidence="2">Reaction mechanism of ThiL seems to utilize a direct, inline transfer of the gamma-phosphate of ATP to TMP rather than a phosphorylated enzyme intermediate.</text>
</comment>
<feature type="binding site" evidence="2">
    <location>
        <position position="87"/>
    </location>
    <ligand>
        <name>Mg(2+)</name>
        <dbReference type="ChEBI" id="CHEBI:18420"/>
        <label>2</label>
    </ligand>
</feature>
<evidence type="ECO:0000313" key="5">
    <source>
        <dbReference type="Proteomes" id="UP000092967"/>
    </source>
</evidence>
<dbReference type="RefSeq" id="WP_068828182.1">
    <property type="nucleotide sequence ID" value="NZ_CP014224.1"/>
</dbReference>
<feature type="binding site" evidence="2">
    <location>
        <position position="344"/>
    </location>
    <ligand>
        <name>substrate</name>
    </ligand>
</feature>
<dbReference type="Gene3D" id="3.90.650.10">
    <property type="entry name" value="PurM-like C-terminal domain"/>
    <property type="match status" value="1"/>
</dbReference>
<feature type="binding site" evidence="2">
    <location>
        <position position="117"/>
    </location>
    <ligand>
        <name>ATP</name>
        <dbReference type="ChEBI" id="CHEBI:30616"/>
    </ligand>
</feature>
<feature type="binding site" evidence="2">
    <location>
        <position position="238"/>
    </location>
    <ligand>
        <name>Mg(2+)</name>
        <dbReference type="ChEBI" id="CHEBI:18420"/>
        <label>3</label>
    </ligand>
</feature>
<feature type="binding site" evidence="2">
    <location>
        <position position="58"/>
    </location>
    <ligand>
        <name>Mg(2+)</name>
        <dbReference type="ChEBI" id="CHEBI:18420"/>
        <label>2</label>
    </ligand>
</feature>
<feature type="binding site" evidence="2">
    <location>
        <position position="57"/>
    </location>
    <ligand>
        <name>Mg(2+)</name>
        <dbReference type="ChEBI" id="CHEBI:18420"/>
        <label>1</label>
    </ligand>
</feature>
<dbReference type="PIRSF" id="PIRSF005303">
    <property type="entry name" value="Thiam_monoph_kin"/>
    <property type="match status" value="1"/>
</dbReference>
<comment type="catalytic activity">
    <reaction evidence="2">
        <text>thiamine phosphate + ATP = thiamine diphosphate + ADP</text>
        <dbReference type="Rhea" id="RHEA:15913"/>
        <dbReference type="ChEBI" id="CHEBI:30616"/>
        <dbReference type="ChEBI" id="CHEBI:37575"/>
        <dbReference type="ChEBI" id="CHEBI:58937"/>
        <dbReference type="ChEBI" id="CHEBI:456216"/>
        <dbReference type="EC" id="2.7.4.16"/>
    </reaction>
</comment>
<organism evidence="4 5">
    <name type="scientific">Wenyingzhuangia fucanilytica</name>
    <dbReference type="NCBI Taxonomy" id="1790137"/>
    <lineage>
        <taxon>Bacteria</taxon>
        <taxon>Pseudomonadati</taxon>
        <taxon>Bacteroidota</taxon>
        <taxon>Flavobacteriia</taxon>
        <taxon>Flavobacteriales</taxon>
        <taxon>Flavobacteriaceae</taxon>
        <taxon>Wenyingzhuangia</taxon>
    </lineage>
</organism>
<feature type="binding site" evidence="2">
    <location>
        <position position="42"/>
    </location>
    <ligand>
        <name>Mg(2+)</name>
        <dbReference type="ChEBI" id="CHEBI:18420"/>
        <label>3</label>
    </ligand>
</feature>
<keyword evidence="1 2" id="KW-0784">Thiamine biosynthesis</keyword>
<gene>
    <name evidence="2" type="primary">thiL</name>
    <name evidence="4" type="ORF">AXE80_13305</name>
</gene>
<keyword evidence="2" id="KW-0067">ATP-binding</keyword>
<dbReference type="GO" id="GO:0009228">
    <property type="term" value="P:thiamine biosynthetic process"/>
    <property type="evidence" value="ECO:0007669"/>
    <property type="project" value="UniProtKB-KW"/>
</dbReference>
<reference evidence="4 5" key="1">
    <citation type="submission" date="2016-02" db="EMBL/GenBank/DDBJ databases">
        <authorList>
            <person name="Wen L."/>
            <person name="He K."/>
            <person name="Yang H."/>
        </authorList>
    </citation>
    <scope>NUCLEOTIDE SEQUENCE [LARGE SCALE GENOMIC DNA]</scope>
    <source>
        <strain evidence="4 5">CZ1127</strain>
    </source>
</reference>
<dbReference type="GO" id="GO:0000287">
    <property type="term" value="F:magnesium ion binding"/>
    <property type="evidence" value="ECO:0007669"/>
    <property type="project" value="UniProtKB-UniRule"/>
</dbReference>
<dbReference type="SUPFAM" id="SSF56042">
    <property type="entry name" value="PurM C-terminal domain-like"/>
    <property type="match status" value="1"/>
</dbReference>
<dbReference type="KEGG" id="wfu:AXE80_13305"/>
<dbReference type="STRING" id="1790137.AXE80_13305"/>
<dbReference type="EMBL" id="CP014224">
    <property type="protein sequence ID" value="ANW97206.1"/>
    <property type="molecule type" value="Genomic_DNA"/>
</dbReference>